<dbReference type="GO" id="GO:0160147">
    <property type="term" value="F:tRNA pseudouridine(38-40) synthase activity"/>
    <property type="evidence" value="ECO:0007669"/>
    <property type="project" value="UniProtKB-EC"/>
</dbReference>
<dbReference type="EC" id="5.4.99.12" evidence="4"/>
<reference evidence="9" key="2">
    <citation type="journal article" date="2021" name="PeerJ">
        <title>Extensive microbial diversity within the chicken gut microbiome revealed by metagenomics and culture.</title>
        <authorList>
            <person name="Gilroy R."/>
            <person name="Ravi A."/>
            <person name="Getino M."/>
            <person name="Pursley I."/>
            <person name="Horton D.L."/>
            <person name="Alikhan N.F."/>
            <person name="Baker D."/>
            <person name="Gharbi K."/>
            <person name="Hall N."/>
            <person name="Watson M."/>
            <person name="Adriaenssens E.M."/>
            <person name="Foster-Nyarko E."/>
            <person name="Jarju S."/>
            <person name="Secka A."/>
            <person name="Antonio M."/>
            <person name="Oren A."/>
            <person name="Chaudhuri R.R."/>
            <person name="La Ragione R."/>
            <person name="Hildebrand F."/>
            <person name="Pallen M.J."/>
        </authorList>
    </citation>
    <scope>NUCLEOTIDE SEQUENCE</scope>
    <source>
        <strain evidence="9">CHK197-8231</strain>
    </source>
</reference>
<evidence type="ECO:0000313" key="10">
    <source>
        <dbReference type="Proteomes" id="UP000824087"/>
    </source>
</evidence>
<evidence type="ECO:0000256" key="5">
    <source>
        <dbReference type="PIRSR" id="PIRSR001430-1"/>
    </source>
</evidence>
<dbReference type="FunFam" id="3.30.70.580:FF:000001">
    <property type="entry name" value="tRNA pseudouridine synthase A"/>
    <property type="match status" value="1"/>
</dbReference>
<evidence type="ECO:0000256" key="7">
    <source>
        <dbReference type="RuleBase" id="RU003792"/>
    </source>
</evidence>
<comment type="subunit">
    <text evidence="4">Homodimer.</text>
</comment>
<feature type="domain" description="Pseudouridine synthase I TruA alpha/beta" evidence="8">
    <location>
        <begin position="142"/>
        <end position="246"/>
    </location>
</feature>
<gene>
    <name evidence="4 9" type="primary">truA</name>
    <name evidence="9" type="ORF">IAD49_05810</name>
</gene>
<dbReference type="GO" id="GO:0031119">
    <property type="term" value="P:tRNA pseudouridine synthesis"/>
    <property type="evidence" value="ECO:0007669"/>
    <property type="project" value="UniProtKB-UniRule"/>
</dbReference>
<dbReference type="Gene3D" id="3.30.70.660">
    <property type="entry name" value="Pseudouridine synthase I, catalytic domain, C-terminal subdomain"/>
    <property type="match status" value="1"/>
</dbReference>
<dbReference type="EMBL" id="DVML01000034">
    <property type="protein sequence ID" value="HIU23081.1"/>
    <property type="molecule type" value="Genomic_DNA"/>
</dbReference>
<dbReference type="AlphaFoldDB" id="A0A9D1HV24"/>
<dbReference type="NCBIfam" id="TIGR00071">
    <property type="entry name" value="hisT_truA"/>
    <property type="match status" value="1"/>
</dbReference>
<sequence>MRFLISFAYDGSKYKGYQKQPRGKTVQNEVEKVLKKINNDTAVPIHGSGRTDAGVHALGQKAHFDLDLEITPEQLKKAMNSLLPADIYVREVSVVSDMFHARYNAKGKEYIYKINMGEYNPLEKDYVYQYNKRLDVVAMERAMKYLEGEHDFKSFSKANEEKDDFVRKIIQANLVRDLKAGNMIVLSFLGTGFLRYMVRNMVGTLIEIGEGKRKAEDIIEILEAKDRRKAGVTAHPEGLYLKDVFY</sequence>
<dbReference type="Proteomes" id="UP000824087">
    <property type="component" value="Unassembled WGS sequence"/>
</dbReference>
<dbReference type="CDD" id="cd02570">
    <property type="entry name" value="PseudoU_synth_EcTruA"/>
    <property type="match status" value="1"/>
</dbReference>
<keyword evidence="3 4" id="KW-0413">Isomerase</keyword>
<comment type="similarity">
    <text evidence="1 4 7">Belongs to the tRNA pseudouridine synthase TruA family.</text>
</comment>
<evidence type="ECO:0000256" key="4">
    <source>
        <dbReference type="HAMAP-Rule" id="MF_00171"/>
    </source>
</evidence>
<dbReference type="HAMAP" id="MF_00171">
    <property type="entry name" value="TruA"/>
    <property type="match status" value="1"/>
</dbReference>
<dbReference type="InterPro" id="IPR001406">
    <property type="entry name" value="PsdUridine_synth_TruA"/>
</dbReference>
<keyword evidence="2 4" id="KW-0819">tRNA processing</keyword>
<dbReference type="InterPro" id="IPR020097">
    <property type="entry name" value="PsdUridine_synth_TruA_a/b_dom"/>
</dbReference>
<comment type="caution">
    <text evidence="9">The sequence shown here is derived from an EMBL/GenBank/DDBJ whole genome shotgun (WGS) entry which is preliminary data.</text>
</comment>
<feature type="domain" description="Pseudouridine synthase I TruA alpha/beta" evidence="8">
    <location>
        <begin position="8"/>
        <end position="104"/>
    </location>
</feature>
<evidence type="ECO:0000256" key="3">
    <source>
        <dbReference type="ARBA" id="ARBA00023235"/>
    </source>
</evidence>
<dbReference type="Pfam" id="PF01416">
    <property type="entry name" value="PseudoU_synth_1"/>
    <property type="match status" value="2"/>
</dbReference>
<proteinExistence type="inferred from homology"/>
<accession>A0A9D1HV24</accession>
<dbReference type="SUPFAM" id="SSF55120">
    <property type="entry name" value="Pseudouridine synthase"/>
    <property type="match status" value="1"/>
</dbReference>
<dbReference type="PANTHER" id="PTHR11142">
    <property type="entry name" value="PSEUDOURIDYLATE SYNTHASE"/>
    <property type="match status" value="1"/>
</dbReference>
<name>A0A9D1HV24_9BACT</name>
<evidence type="ECO:0000313" key="9">
    <source>
        <dbReference type="EMBL" id="HIU23081.1"/>
    </source>
</evidence>
<dbReference type="GO" id="GO:0003723">
    <property type="term" value="F:RNA binding"/>
    <property type="evidence" value="ECO:0007669"/>
    <property type="project" value="InterPro"/>
</dbReference>
<dbReference type="Gene3D" id="3.30.70.580">
    <property type="entry name" value="Pseudouridine synthase I, catalytic domain, N-terminal subdomain"/>
    <property type="match status" value="1"/>
</dbReference>
<comment type="caution">
    <text evidence="4">Lacks conserved residue(s) required for the propagation of feature annotation.</text>
</comment>
<evidence type="ECO:0000256" key="6">
    <source>
        <dbReference type="PIRSR" id="PIRSR001430-2"/>
    </source>
</evidence>
<dbReference type="PIRSF" id="PIRSF001430">
    <property type="entry name" value="tRNA_psdUrid_synth"/>
    <property type="match status" value="1"/>
</dbReference>
<comment type="function">
    <text evidence="4">Formation of pseudouridine at positions 38, 39 and 40 in the anticodon stem and loop of transfer RNAs.</text>
</comment>
<reference evidence="9" key="1">
    <citation type="submission" date="2020-10" db="EMBL/GenBank/DDBJ databases">
        <authorList>
            <person name="Gilroy R."/>
        </authorList>
    </citation>
    <scope>NUCLEOTIDE SEQUENCE</scope>
    <source>
        <strain evidence="9">CHK197-8231</strain>
    </source>
</reference>
<comment type="catalytic activity">
    <reaction evidence="4 7">
        <text>uridine(38/39/40) in tRNA = pseudouridine(38/39/40) in tRNA</text>
        <dbReference type="Rhea" id="RHEA:22376"/>
        <dbReference type="Rhea" id="RHEA-COMP:10085"/>
        <dbReference type="Rhea" id="RHEA-COMP:10087"/>
        <dbReference type="ChEBI" id="CHEBI:65314"/>
        <dbReference type="ChEBI" id="CHEBI:65315"/>
        <dbReference type="EC" id="5.4.99.12"/>
    </reaction>
</comment>
<protein>
    <recommendedName>
        <fullName evidence="4">tRNA pseudouridine synthase A</fullName>
        <ecNumber evidence="4">5.4.99.12</ecNumber>
    </recommendedName>
    <alternativeName>
        <fullName evidence="4">tRNA pseudouridine(38-40) synthase</fullName>
    </alternativeName>
    <alternativeName>
        <fullName evidence="4">tRNA pseudouridylate synthase I</fullName>
    </alternativeName>
    <alternativeName>
        <fullName evidence="4">tRNA-uridine isomerase I</fullName>
    </alternativeName>
</protein>
<organism evidence="9 10">
    <name type="scientific">Candidatus Fimihabitans intestinipullorum</name>
    <dbReference type="NCBI Taxonomy" id="2840820"/>
    <lineage>
        <taxon>Bacteria</taxon>
        <taxon>Bacillati</taxon>
        <taxon>Mycoplasmatota</taxon>
        <taxon>Mycoplasmatota incertae sedis</taxon>
        <taxon>Candidatus Fimihabitans</taxon>
    </lineage>
</organism>
<evidence type="ECO:0000256" key="2">
    <source>
        <dbReference type="ARBA" id="ARBA00022694"/>
    </source>
</evidence>
<evidence type="ECO:0000256" key="1">
    <source>
        <dbReference type="ARBA" id="ARBA00009375"/>
    </source>
</evidence>
<feature type="binding site" evidence="4 6">
    <location>
        <position position="110"/>
    </location>
    <ligand>
        <name>substrate</name>
    </ligand>
</feature>
<dbReference type="InterPro" id="IPR020094">
    <property type="entry name" value="TruA/RsuA/RluB/E/F_N"/>
</dbReference>
<dbReference type="InterPro" id="IPR020095">
    <property type="entry name" value="PsdUridine_synth_TruA_C"/>
</dbReference>
<evidence type="ECO:0000259" key="8">
    <source>
        <dbReference type="Pfam" id="PF01416"/>
    </source>
</evidence>
<dbReference type="InterPro" id="IPR020103">
    <property type="entry name" value="PsdUridine_synth_cat_dom_sf"/>
</dbReference>
<dbReference type="PANTHER" id="PTHR11142:SF0">
    <property type="entry name" value="TRNA PSEUDOURIDINE SYNTHASE-LIKE 1"/>
    <property type="match status" value="1"/>
</dbReference>
<feature type="active site" description="Nucleophile" evidence="4 5">
    <location>
        <position position="52"/>
    </location>
</feature>